<accession>A0A151AJ16</accession>
<dbReference type="RefSeq" id="WP_066378615.1">
    <property type="nucleotide sequence ID" value="NZ_LTAZ01000001.1"/>
</dbReference>
<organism evidence="2 3">
    <name type="scientific">Halalkalicoccus paucihalophilus</name>
    <dbReference type="NCBI Taxonomy" id="1008153"/>
    <lineage>
        <taxon>Archaea</taxon>
        <taxon>Methanobacteriati</taxon>
        <taxon>Methanobacteriota</taxon>
        <taxon>Stenosarchaea group</taxon>
        <taxon>Halobacteria</taxon>
        <taxon>Halobacteriales</taxon>
        <taxon>Halococcaceae</taxon>
        <taxon>Halalkalicoccus</taxon>
    </lineage>
</organism>
<evidence type="ECO:0000313" key="2">
    <source>
        <dbReference type="EMBL" id="KYH27623.1"/>
    </source>
</evidence>
<keyword evidence="1" id="KW-1133">Transmembrane helix</keyword>
<protein>
    <submittedName>
        <fullName evidence="2">Uncharacterized protein</fullName>
    </submittedName>
</protein>
<reference evidence="2 3" key="1">
    <citation type="submission" date="2016-02" db="EMBL/GenBank/DDBJ databases">
        <title>Genome sequence of Halalkalicoccus paucihalophilus DSM 24557.</title>
        <authorList>
            <person name="Poehlein A."/>
            <person name="Daniel R."/>
        </authorList>
    </citation>
    <scope>NUCLEOTIDE SEQUENCE [LARGE SCALE GENOMIC DNA]</scope>
    <source>
        <strain evidence="2 3">DSM 24557</strain>
    </source>
</reference>
<gene>
    <name evidence="2" type="ORF">HAPAU_02910</name>
</gene>
<keyword evidence="1" id="KW-0472">Membrane</keyword>
<dbReference type="AlphaFoldDB" id="A0A151AJ16"/>
<evidence type="ECO:0000256" key="1">
    <source>
        <dbReference type="SAM" id="Phobius"/>
    </source>
</evidence>
<sequence length="72" mass="7593">MRRLYALAVVGVVGTLVLSAAIPTLDPRVPIPLVALYNLWLLATVTVVVAAGILLCVRFFSFITSGRGGPGR</sequence>
<dbReference type="EMBL" id="LTAZ01000001">
    <property type="protein sequence ID" value="KYH27623.1"/>
    <property type="molecule type" value="Genomic_DNA"/>
</dbReference>
<keyword evidence="3" id="KW-1185">Reference proteome</keyword>
<dbReference type="PATRIC" id="fig|1008153.3.peg.295"/>
<keyword evidence="1" id="KW-0812">Transmembrane</keyword>
<name>A0A151AJ16_9EURY</name>
<evidence type="ECO:0000313" key="3">
    <source>
        <dbReference type="Proteomes" id="UP000075321"/>
    </source>
</evidence>
<dbReference type="Proteomes" id="UP000075321">
    <property type="component" value="Unassembled WGS sequence"/>
</dbReference>
<feature type="transmembrane region" description="Helical" evidence="1">
    <location>
        <begin position="35"/>
        <end position="57"/>
    </location>
</feature>
<proteinExistence type="predicted"/>
<comment type="caution">
    <text evidence="2">The sequence shown here is derived from an EMBL/GenBank/DDBJ whole genome shotgun (WGS) entry which is preliminary data.</text>
</comment>